<evidence type="ECO:0000313" key="2">
    <source>
        <dbReference type="Proteomes" id="UP001054945"/>
    </source>
</evidence>
<reference evidence="1 2" key="1">
    <citation type="submission" date="2021-06" db="EMBL/GenBank/DDBJ databases">
        <title>Caerostris extrusa draft genome.</title>
        <authorList>
            <person name="Kono N."/>
            <person name="Arakawa K."/>
        </authorList>
    </citation>
    <scope>NUCLEOTIDE SEQUENCE [LARGE SCALE GENOMIC DNA]</scope>
</reference>
<keyword evidence="2" id="KW-1185">Reference proteome</keyword>
<protein>
    <recommendedName>
        <fullName evidence="3">Sortilin N-terminal domain-containing protein</fullName>
    </recommendedName>
</protein>
<sequence>MAIPLNFYLKLLILKNCVPIHFFETQILRLKLHQKSCKARKIPDTPLTETNYSSVFKLNDSHERLSVHWAGKGTDVLICLARDRLQTTASSSSVYFSYDYGKHFMKNRLNT</sequence>
<gene>
    <name evidence="1" type="ORF">CEXT_340421</name>
</gene>
<dbReference type="AlphaFoldDB" id="A0AAV4R4B4"/>
<dbReference type="Proteomes" id="UP001054945">
    <property type="component" value="Unassembled WGS sequence"/>
</dbReference>
<name>A0AAV4R4B4_CAEEX</name>
<organism evidence="1 2">
    <name type="scientific">Caerostris extrusa</name>
    <name type="common">Bark spider</name>
    <name type="synonym">Caerostris bankana</name>
    <dbReference type="NCBI Taxonomy" id="172846"/>
    <lineage>
        <taxon>Eukaryota</taxon>
        <taxon>Metazoa</taxon>
        <taxon>Ecdysozoa</taxon>
        <taxon>Arthropoda</taxon>
        <taxon>Chelicerata</taxon>
        <taxon>Arachnida</taxon>
        <taxon>Araneae</taxon>
        <taxon>Araneomorphae</taxon>
        <taxon>Entelegynae</taxon>
        <taxon>Araneoidea</taxon>
        <taxon>Araneidae</taxon>
        <taxon>Caerostris</taxon>
    </lineage>
</organism>
<comment type="caution">
    <text evidence="1">The sequence shown here is derived from an EMBL/GenBank/DDBJ whole genome shotgun (WGS) entry which is preliminary data.</text>
</comment>
<evidence type="ECO:0008006" key="3">
    <source>
        <dbReference type="Google" id="ProtNLM"/>
    </source>
</evidence>
<accession>A0AAV4R4B4</accession>
<evidence type="ECO:0000313" key="1">
    <source>
        <dbReference type="EMBL" id="GIY15110.1"/>
    </source>
</evidence>
<proteinExistence type="predicted"/>
<dbReference type="EMBL" id="BPLR01007199">
    <property type="protein sequence ID" value="GIY15110.1"/>
    <property type="molecule type" value="Genomic_DNA"/>
</dbReference>